<protein>
    <submittedName>
        <fullName evidence="1">Uncharacterized protein</fullName>
    </submittedName>
</protein>
<gene>
    <name evidence="1" type="ORF">vBSmQDWS359_49</name>
</gene>
<dbReference type="Proteomes" id="UP001056973">
    <property type="component" value="Segment"/>
</dbReference>
<reference evidence="1" key="1">
    <citation type="submission" date="2022-04" db="EMBL/GenBank/DDBJ databases">
        <authorList>
            <person name="Wang L."/>
            <person name="Zhang J."/>
            <person name="Wang J."/>
        </authorList>
    </citation>
    <scope>NUCLEOTIDE SEQUENCE</scope>
</reference>
<dbReference type="EMBL" id="ON331942">
    <property type="protein sequence ID" value="UQM93887.1"/>
    <property type="molecule type" value="Genomic_DNA"/>
</dbReference>
<evidence type="ECO:0000313" key="1">
    <source>
        <dbReference type="EMBL" id="UQM93887.1"/>
    </source>
</evidence>
<organism evidence="1 2">
    <name type="scientific">Stenotrophomonas phage vB_Sm_QDWS359</name>
    <dbReference type="NCBI Taxonomy" id="2943841"/>
    <lineage>
        <taxon>Viruses</taxon>
        <taxon>Duplodnaviria</taxon>
        <taxon>Heunggongvirae</taxon>
        <taxon>Uroviricota</taxon>
        <taxon>Caudoviricetes</taxon>
        <taxon>Mesyanzhinovviridae</taxon>
        <taxon>Bradleyvirinae</taxon>
        <taxon>Xooduovirus</taxon>
        <taxon>Xooduovirus QDWS359</taxon>
    </lineage>
</organism>
<accession>A0A9E7IVZ1</accession>
<evidence type="ECO:0000313" key="2">
    <source>
        <dbReference type="Proteomes" id="UP001056973"/>
    </source>
</evidence>
<keyword evidence="2" id="KW-1185">Reference proteome</keyword>
<sequence>MDDARAALKKYAAIEGNDAAMELLTGLGAASVSALAEKGPEALQQLIDKCEGKEAN</sequence>
<name>A0A9E7IVZ1_9CAUD</name>
<proteinExistence type="predicted"/>